<dbReference type="InterPro" id="IPR004358">
    <property type="entry name" value="Sig_transdc_His_kin-like_C"/>
</dbReference>
<gene>
    <name evidence="8" type="ORF">MFU01_47210</name>
    <name evidence="9" type="ORF">SAMN05443572_109336</name>
</gene>
<dbReference type="SMART" id="SM00448">
    <property type="entry name" value="REC"/>
    <property type="match status" value="1"/>
</dbReference>
<evidence type="ECO:0000313" key="8">
    <source>
        <dbReference type="EMBL" id="GEN09684.1"/>
    </source>
</evidence>
<evidence type="ECO:0000313" key="11">
    <source>
        <dbReference type="Proteomes" id="UP000321514"/>
    </source>
</evidence>
<dbReference type="PANTHER" id="PTHR43065">
    <property type="entry name" value="SENSOR HISTIDINE KINASE"/>
    <property type="match status" value="1"/>
</dbReference>
<feature type="modified residue" description="4-aspartylphosphate" evidence="4">
    <location>
        <position position="562"/>
    </location>
</feature>
<dbReference type="InterPro" id="IPR035965">
    <property type="entry name" value="PAS-like_dom_sf"/>
</dbReference>
<comment type="caution">
    <text evidence="8">The sequence shown here is derived from an EMBL/GenBank/DDBJ whole genome shotgun (WGS) entry which is preliminary data.</text>
</comment>
<dbReference type="InterPro" id="IPR001789">
    <property type="entry name" value="Sig_transdc_resp-reg_receiver"/>
</dbReference>
<evidence type="ECO:0000256" key="2">
    <source>
        <dbReference type="ARBA" id="ARBA00012438"/>
    </source>
</evidence>
<dbReference type="Pfam" id="PF08448">
    <property type="entry name" value="PAS_4"/>
    <property type="match status" value="1"/>
</dbReference>
<comment type="catalytic activity">
    <reaction evidence="1">
        <text>ATP + protein L-histidine = ADP + protein N-phospho-L-histidine.</text>
        <dbReference type="EC" id="2.7.13.3"/>
    </reaction>
</comment>
<dbReference type="InterPro" id="IPR036097">
    <property type="entry name" value="HisK_dim/P_sf"/>
</dbReference>
<sequence length="630" mass="68333">MLATLVSVPPAVGEAVERGLRASGASPSCHVLSVTGADVIAAPVEEGLLVAWDAGGPLDALLEDVRRLHALRVVARTHLVVLTSRDDAQTEALAEAGADECVASVGSGWGARVVALRRRLALETQAHDVRALRRANTFLRSALDAVPEPLFVKDRQHRWVAVNHAFCGVMGHPAEALLGRSDHAFVAAHEADSFWRNDERVFLTGVPDESEETLTDRTGLARVLVTKKAVFDGAGENFLVCIIRDVTDQKRLESQLLLAERMASVGTLAAGVAHEINNPLAYVSSNLAYVRDLLALPELSAEQLPELREVVAEALDGAGRVCAIVRDLRTFARGDEERHGPVDVVRAVEGALRLVRNELTHRARMVCTLERVPPVHGNEVRLGQVVLNLLVNALQSLPERPAEENRVRVSLRTGRAGQVELEVSDNGHGMAPEVQRRIFDPFFTTRPVGEGTGLGLSICLTLVQAMGGRIEVSSAQGWGSTFRVVLPALAVGTVAAPESPVLGSVVPLAMRKRLLLIDDEPSVGNSVSRLVRDVYEVHAVQDAREALRRLSTGERFDAILCDLMMPGMSGMDFVVELERLAPELVLRTGLMTGGAFTAQAREFVGRHSRGLLEKPFERERLCTFVEHLFP</sequence>
<dbReference type="InterPro" id="IPR011006">
    <property type="entry name" value="CheY-like_superfamily"/>
</dbReference>
<proteinExistence type="predicted"/>
<name>A0A511T690_MYXFU</name>
<dbReference type="EMBL" id="BJXR01000034">
    <property type="protein sequence ID" value="GEN09684.1"/>
    <property type="molecule type" value="Genomic_DNA"/>
</dbReference>
<dbReference type="Gene3D" id="3.40.50.2300">
    <property type="match status" value="1"/>
</dbReference>
<dbReference type="NCBIfam" id="TIGR00229">
    <property type="entry name" value="sensory_box"/>
    <property type="match status" value="1"/>
</dbReference>
<dbReference type="SMART" id="SM00387">
    <property type="entry name" value="HATPase_c"/>
    <property type="match status" value="1"/>
</dbReference>
<dbReference type="AlphaFoldDB" id="A0A511T690"/>
<dbReference type="CDD" id="cd00156">
    <property type="entry name" value="REC"/>
    <property type="match status" value="1"/>
</dbReference>
<dbReference type="InterPro" id="IPR005467">
    <property type="entry name" value="His_kinase_dom"/>
</dbReference>
<reference evidence="8 11" key="2">
    <citation type="submission" date="2019-07" db="EMBL/GenBank/DDBJ databases">
        <title>Whole genome shotgun sequence of Myxococcus fulvus NBRC 100333.</title>
        <authorList>
            <person name="Hosoyama A."/>
            <person name="Uohara A."/>
            <person name="Ohji S."/>
            <person name="Ichikawa N."/>
        </authorList>
    </citation>
    <scope>NUCLEOTIDE SEQUENCE [LARGE SCALE GENOMIC DNA]</scope>
    <source>
        <strain evidence="8 11">NBRC 100333</strain>
    </source>
</reference>
<dbReference type="SUPFAM" id="SSF52172">
    <property type="entry name" value="CheY-like"/>
    <property type="match status" value="1"/>
</dbReference>
<dbReference type="STRING" id="1334629.MFUL124B02_17405"/>
<dbReference type="PROSITE" id="PS50109">
    <property type="entry name" value="HIS_KIN"/>
    <property type="match status" value="1"/>
</dbReference>
<dbReference type="InterPro" id="IPR036890">
    <property type="entry name" value="HATPase_C_sf"/>
</dbReference>
<organism evidence="8 11">
    <name type="scientific">Myxococcus fulvus</name>
    <dbReference type="NCBI Taxonomy" id="33"/>
    <lineage>
        <taxon>Bacteria</taxon>
        <taxon>Pseudomonadati</taxon>
        <taxon>Myxococcota</taxon>
        <taxon>Myxococcia</taxon>
        <taxon>Myxococcales</taxon>
        <taxon>Cystobacterineae</taxon>
        <taxon>Myxococcaceae</taxon>
        <taxon>Myxococcus</taxon>
    </lineage>
</organism>
<dbReference type="Gene3D" id="3.30.565.10">
    <property type="entry name" value="Histidine kinase-like ATPase, C-terminal domain"/>
    <property type="match status" value="1"/>
</dbReference>
<evidence type="ECO:0000256" key="3">
    <source>
        <dbReference type="ARBA" id="ARBA00022553"/>
    </source>
</evidence>
<dbReference type="PRINTS" id="PR00344">
    <property type="entry name" value="BCTRLSENSOR"/>
</dbReference>
<feature type="domain" description="PAS" evidence="7">
    <location>
        <begin position="135"/>
        <end position="181"/>
    </location>
</feature>
<dbReference type="OrthoDB" id="5485175at2"/>
<dbReference type="RefSeq" id="WP_143097350.1">
    <property type="nucleotide sequence ID" value="NZ_BJXR01000034.1"/>
</dbReference>
<feature type="domain" description="Histidine kinase" evidence="5">
    <location>
        <begin position="271"/>
        <end position="490"/>
    </location>
</feature>
<dbReference type="Gene3D" id="3.30.450.20">
    <property type="entry name" value="PAS domain"/>
    <property type="match status" value="1"/>
</dbReference>
<dbReference type="Pfam" id="PF00072">
    <property type="entry name" value="Response_reg"/>
    <property type="match status" value="1"/>
</dbReference>
<dbReference type="SMART" id="SM00388">
    <property type="entry name" value="HisKA"/>
    <property type="match status" value="1"/>
</dbReference>
<dbReference type="EMBL" id="FOIB01000009">
    <property type="protein sequence ID" value="SEU33650.1"/>
    <property type="molecule type" value="Genomic_DNA"/>
</dbReference>
<dbReference type="CDD" id="cd00082">
    <property type="entry name" value="HisKA"/>
    <property type="match status" value="1"/>
</dbReference>
<dbReference type="InterPro" id="IPR003594">
    <property type="entry name" value="HATPase_dom"/>
</dbReference>
<dbReference type="SMART" id="SM00091">
    <property type="entry name" value="PAS"/>
    <property type="match status" value="1"/>
</dbReference>
<accession>A0A511T690</accession>
<dbReference type="PROSITE" id="PS50110">
    <property type="entry name" value="RESPONSE_REGULATORY"/>
    <property type="match status" value="1"/>
</dbReference>
<dbReference type="Gene3D" id="1.10.287.130">
    <property type="match status" value="1"/>
</dbReference>
<keyword evidence="3 4" id="KW-0597">Phosphoprotein</keyword>
<dbReference type="SUPFAM" id="SSF47384">
    <property type="entry name" value="Homodimeric domain of signal transducing histidine kinase"/>
    <property type="match status" value="1"/>
</dbReference>
<dbReference type="CDD" id="cd00130">
    <property type="entry name" value="PAS"/>
    <property type="match status" value="1"/>
</dbReference>
<dbReference type="SUPFAM" id="SSF55874">
    <property type="entry name" value="ATPase domain of HSP90 chaperone/DNA topoisomerase II/histidine kinase"/>
    <property type="match status" value="1"/>
</dbReference>
<reference evidence="9 10" key="1">
    <citation type="submission" date="2016-10" db="EMBL/GenBank/DDBJ databases">
        <authorList>
            <person name="Varghese N."/>
            <person name="Submissions S."/>
        </authorList>
    </citation>
    <scope>NUCLEOTIDE SEQUENCE [LARGE SCALE GENOMIC DNA]</scope>
    <source>
        <strain evidence="9 10">DSM 16525</strain>
    </source>
</reference>
<feature type="domain" description="Response regulatory" evidence="6">
    <location>
        <begin position="513"/>
        <end position="629"/>
    </location>
</feature>
<evidence type="ECO:0000313" key="9">
    <source>
        <dbReference type="EMBL" id="SEU33650.1"/>
    </source>
</evidence>
<dbReference type="InterPro" id="IPR000014">
    <property type="entry name" value="PAS"/>
</dbReference>
<evidence type="ECO:0000256" key="1">
    <source>
        <dbReference type="ARBA" id="ARBA00000085"/>
    </source>
</evidence>
<dbReference type="SUPFAM" id="SSF55785">
    <property type="entry name" value="PYP-like sensor domain (PAS domain)"/>
    <property type="match status" value="1"/>
</dbReference>
<dbReference type="GO" id="GO:0000155">
    <property type="term" value="F:phosphorelay sensor kinase activity"/>
    <property type="evidence" value="ECO:0007669"/>
    <property type="project" value="InterPro"/>
</dbReference>
<evidence type="ECO:0000259" key="6">
    <source>
        <dbReference type="PROSITE" id="PS50110"/>
    </source>
</evidence>
<dbReference type="Pfam" id="PF02518">
    <property type="entry name" value="HATPase_c"/>
    <property type="match status" value="1"/>
</dbReference>
<dbReference type="Proteomes" id="UP000321514">
    <property type="component" value="Unassembled WGS sequence"/>
</dbReference>
<evidence type="ECO:0000313" key="10">
    <source>
        <dbReference type="Proteomes" id="UP000183760"/>
    </source>
</evidence>
<dbReference type="Proteomes" id="UP000183760">
    <property type="component" value="Unassembled WGS sequence"/>
</dbReference>
<dbReference type="PROSITE" id="PS50112">
    <property type="entry name" value="PAS"/>
    <property type="match status" value="1"/>
</dbReference>
<evidence type="ECO:0000256" key="4">
    <source>
        <dbReference type="PROSITE-ProRule" id="PRU00169"/>
    </source>
</evidence>
<dbReference type="EC" id="2.7.13.3" evidence="2"/>
<keyword evidence="10" id="KW-1185">Reference proteome</keyword>
<dbReference type="InterPro" id="IPR013656">
    <property type="entry name" value="PAS_4"/>
</dbReference>
<protein>
    <recommendedName>
        <fullName evidence="2">histidine kinase</fullName>
        <ecNumber evidence="2">2.7.13.3</ecNumber>
    </recommendedName>
</protein>
<evidence type="ECO:0000259" key="5">
    <source>
        <dbReference type="PROSITE" id="PS50109"/>
    </source>
</evidence>
<dbReference type="InterPro" id="IPR003661">
    <property type="entry name" value="HisK_dim/P_dom"/>
</dbReference>
<evidence type="ECO:0000259" key="7">
    <source>
        <dbReference type="PROSITE" id="PS50112"/>
    </source>
</evidence>
<dbReference type="PANTHER" id="PTHR43065:SF50">
    <property type="entry name" value="HISTIDINE KINASE"/>
    <property type="match status" value="1"/>
</dbReference>
<dbReference type="Pfam" id="PF00512">
    <property type="entry name" value="HisKA"/>
    <property type="match status" value="1"/>
</dbReference>